<gene>
    <name evidence="1" type="ORF">FL82_00640</name>
</gene>
<comment type="caution">
    <text evidence="1">The sequence shown here is derived from an EMBL/GenBank/DDBJ whole genome shotgun (WGS) entry which is preliminary data.</text>
</comment>
<dbReference type="HOGENOM" id="CLU_085841_0_0_1"/>
<dbReference type="CTD" id="9821425"/>
<evidence type="ECO:0000313" key="1">
    <source>
        <dbReference type="EMBL" id="OZG06093.1"/>
    </source>
</evidence>
<name>A0A261B7K1_CAERE</name>
<reference evidence="1" key="1">
    <citation type="submission" date="2017-08" db="EMBL/GenBank/DDBJ databases">
        <authorList>
            <person name="de Groot N.N."/>
        </authorList>
    </citation>
    <scope>NUCLEOTIDE SEQUENCE [LARGE SCALE GENOMIC DNA]</scope>
    <source>
        <strain evidence="1">PX439</strain>
    </source>
</reference>
<accession>A0A261B7K1</accession>
<dbReference type="KEGG" id="crq:GCK72_023888"/>
<dbReference type="OrthoDB" id="5819594at2759"/>
<dbReference type="EMBL" id="NMWX01000001">
    <property type="protein sequence ID" value="OZG06093.1"/>
    <property type="molecule type" value="Genomic_DNA"/>
</dbReference>
<feature type="non-terminal residue" evidence="1">
    <location>
        <position position="1"/>
    </location>
</feature>
<protein>
    <submittedName>
        <fullName evidence="1">Uncharacterized protein</fullName>
    </submittedName>
</protein>
<sequence>MTGGLIEKPTFLVHVVFPTGKNGEVADADTMCKFDTIFVASLTYLKCYLKSYDSDTIHSDLFYSRHRVDTTEITFEDGALFSVYLEDSNGDDNRKSMVAKAVNNKAELHVPKHKIDQLPVVQSLHEYSDSDRELFGWFANHIIHEVLHILGAYHHHDGIMSGYVDLIENGQICLVNRVDDITTRIVSEMLSANILATPPVADYHFNKETRCLTINGGEVGLFTVVFLKEARYTKWFYFCSDFTFCGIVPEDSEWDRLFVQFVHGAYILFEKNNIYNSDPHVFARSRLPGGSPHEEIKDVS</sequence>
<evidence type="ECO:0000313" key="2">
    <source>
        <dbReference type="Proteomes" id="UP000216624"/>
    </source>
</evidence>
<organism evidence="1 2">
    <name type="scientific">Caenorhabditis remanei</name>
    <name type="common">Caenorhabditis vulgaris</name>
    <dbReference type="NCBI Taxonomy" id="31234"/>
    <lineage>
        <taxon>Eukaryota</taxon>
        <taxon>Metazoa</taxon>
        <taxon>Ecdysozoa</taxon>
        <taxon>Nematoda</taxon>
        <taxon>Chromadorea</taxon>
        <taxon>Rhabditida</taxon>
        <taxon>Rhabditina</taxon>
        <taxon>Rhabditomorpha</taxon>
        <taxon>Rhabditoidea</taxon>
        <taxon>Rhabditidae</taxon>
        <taxon>Peloderinae</taxon>
        <taxon>Caenorhabditis</taxon>
    </lineage>
</organism>
<keyword evidence="2" id="KW-1185">Reference proteome</keyword>
<dbReference type="eggNOG" id="ENOG502THTU">
    <property type="taxonomic scope" value="Eukaryota"/>
</dbReference>
<dbReference type="OMA" id="FGAFHSD"/>
<proteinExistence type="predicted"/>
<dbReference type="STRING" id="31234.E3M2H9"/>
<dbReference type="Proteomes" id="UP000216624">
    <property type="component" value="Unassembled WGS sequence"/>
</dbReference>